<comment type="subcellular location">
    <subcellularLocation>
        <location evidence="2">Nucleus</location>
    </subcellularLocation>
</comment>
<accession>A0AAE1GUK5</accession>
<evidence type="ECO:0000256" key="1">
    <source>
        <dbReference type="ARBA" id="ARBA00001968"/>
    </source>
</evidence>
<comment type="cofactor">
    <cofactor evidence="1">
        <name>a divalent metal cation</name>
        <dbReference type="ChEBI" id="CHEBI:60240"/>
    </cofactor>
</comment>
<evidence type="ECO:0000256" key="3">
    <source>
        <dbReference type="ARBA" id="ARBA00006958"/>
    </source>
</evidence>
<dbReference type="Pfam" id="PF13359">
    <property type="entry name" value="DDE_Tnp_4"/>
    <property type="match status" value="1"/>
</dbReference>
<feature type="domain" description="DDE Tnp4" evidence="8">
    <location>
        <begin position="246"/>
        <end position="412"/>
    </location>
</feature>
<evidence type="ECO:0000313" key="9">
    <source>
        <dbReference type="EMBL" id="KAK3909640.1"/>
    </source>
</evidence>
<dbReference type="InterPro" id="IPR027806">
    <property type="entry name" value="HARBI1_dom"/>
</dbReference>
<comment type="similarity">
    <text evidence="3">Belongs to the HARBI1 family.</text>
</comment>
<gene>
    <name evidence="9" type="ORF">KUF71_003996</name>
</gene>
<reference evidence="9" key="2">
    <citation type="journal article" date="2023" name="BMC Genomics">
        <title>Pest status, molecular evolution, and epigenetic factors derived from the genome assembly of Frankliniella fusca, a thysanopteran phytovirus vector.</title>
        <authorList>
            <person name="Catto M.A."/>
            <person name="Labadie P.E."/>
            <person name="Jacobson A.L."/>
            <person name="Kennedy G.G."/>
            <person name="Srinivasan R."/>
            <person name="Hunt B.G."/>
        </authorList>
    </citation>
    <scope>NUCLEOTIDE SEQUENCE</scope>
    <source>
        <strain evidence="9">PL_HMW_Pooled</strain>
    </source>
</reference>
<evidence type="ECO:0000256" key="5">
    <source>
        <dbReference type="ARBA" id="ARBA00022723"/>
    </source>
</evidence>
<reference evidence="9" key="1">
    <citation type="submission" date="2021-07" db="EMBL/GenBank/DDBJ databases">
        <authorList>
            <person name="Catto M.A."/>
            <person name="Jacobson A."/>
            <person name="Kennedy G."/>
            <person name="Labadie P."/>
            <person name="Hunt B.G."/>
            <person name="Srinivasan R."/>
        </authorList>
    </citation>
    <scope>NUCLEOTIDE SEQUENCE</scope>
    <source>
        <strain evidence="9">PL_HMW_Pooled</strain>
        <tissue evidence="9">Head</tissue>
    </source>
</reference>
<comment type="caution">
    <text evidence="9">The sequence shown here is derived from an EMBL/GenBank/DDBJ whole genome shotgun (WGS) entry which is preliminary data.</text>
</comment>
<evidence type="ECO:0000256" key="4">
    <source>
        <dbReference type="ARBA" id="ARBA00022722"/>
    </source>
</evidence>
<keyword evidence="7" id="KW-0539">Nucleus</keyword>
<sequence length="487" mass="56268">MAGLRQRLEACAQEILDRIQNGNFQLHGDLARQLVFAFAALVRQRRLRNQRAPRRWRRRPTWTERAEHGAWRTHVRKMQEEDPEMFFENFRMTPVVFGELLARISPLIQKRPQHMGIPPGERLALTLHFLATGSYQKFSGAAFTIPQPTANGIIRETCEAIWEELHQEMIPPLTEEILSQSRCRKTRWRRSLCHSASKVAPDLVPISQIWCHLLRRSAATGSFYIVSRSMDGFMERWNFPNMIGALDGKHCNMQNQPNAREGEWLNYKGDFSMVLLGMCDANYKFLYVSIGGRGRRHDAGLWRECDLQQRLEDGTLPLPQPRQLPGGWVVTPPTIVGDGAFPLGPNLMTPFPQPQIVSDAERIYNYRLSRARRTIENAFGILSSRWRVLRRAFIAHERNARAIIKACVVLHNMLILNQENVPPQQYWYVPPRLQDIPGFGQFDLPPGVDRDQPAEELESGRAIRQHLVDYFISEAGAIPYQWRYLTD</sequence>
<dbReference type="AlphaFoldDB" id="A0AAE1GUK5"/>
<evidence type="ECO:0000256" key="2">
    <source>
        <dbReference type="ARBA" id="ARBA00004123"/>
    </source>
</evidence>
<evidence type="ECO:0000259" key="8">
    <source>
        <dbReference type="Pfam" id="PF13359"/>
    </source>
</evidence>
<keyword evidence="5" id="KW-0479">Metal-binding</keyword>
<evidence type="ECO:0000313" key="10">
    <source>
        <dbReference type="Proteomes" id="UP001219518"/>
    </source>
</evidence>
<name>A0AAE1GUK5_9NEOP</name>
<dbReference type="GO" id="GO:0016787">
    <property type="term" value="F:hydrolase activity"/>
    <property type="evidence" value="ECO:0007669"/>
    <property type="project" value="UniProtKB-KW"/>
</dbReference>
<dbReference type="EMBL" id="JAHWGI010000107">
    <property type="protein sequence ID" value="KAK3909640.1"/>
    <property type="molecule type" value="Genomic_DNA"/>
</dbReference>
<keyword evidence="10" id="KW-1185">Reference proteome</keyword>
<evidence type="ECO:0000256" key="7">
    <source>
        <dbReference type="ARBA" id="ARBA00023242"/>
    </source>
</evidence>
<keyword evidence="4" id="KW-0540">Nuclease</keyword>
<protein>
    <submittedName>
        <fullName evidence="9">Protein ALP1-like</fullName>
    </submittedName>
</protein>
<dbReference type="PANTHER" id="PTHR22930:SF269">
    <property type="entry name" value="NUCLEASE HARBI1-LIKE PROTEIN"/>
    <property type="match status" value="1"/>
</dbReference>
<evidence type="ECO:0000256" key="6">
    <source>
        <dbReference type="ARBA" id="ARBA00022801"/>
    </source>
</evidence>
<dbReference type="PANTHER" id="PTHR22930">
    <property type="match status" value="1"/>
</dbReference>
<dbReference type="GO" id="GO:0005634">
    <property type="term" value="C:nucleus"/>
    <property type="evidence" value="ECO:0007669"/>
    <property type="project" value="UniProtKB-SubCell"/>
</dbReference>
<dbReference type="GO" id="GO:0046872">
    <property type="term" value="F:metal ion binding"/>
    <property type="evidence" value="ECO:0007669"/>
    <property type="project" value="UniProtKB-KW"/>
</dbReference>
<dbReference type="InterPro" id="IPR045249">
    <property type="entry name" value="HARBI1-like"/>
</dbReference>
<keyword evidence="6" id="KW-0378">Hydrolase</keyword>
<organism evidence="9 10">
    <name type="scientific">Frankliniella fusca</name>
    <dbReference type="NCBI Taxonomy" id="407009"/>
    <lineage>
        <taxon>Eukaryota</taxon>
        <taxon>Metazoa</taxon>
        <taxon>Ecdysozoa</taxon>
        <taxon>Arthropoda</taxon>
        <taxon>Hexapoda</taxon>
        <taxon>Insecta</taxon>
        <taxon>Pterygota</taxon>
        <taxon>Neoptera</taxon>
        <taxon>Paraneoptera</taxon>
        <taxon>Thysanoptera</taxon>
        <taxon>Terebrantia</taxon>
        <taxon>Thripoidea</taxon>
        <taxon>Thripidae</taxon>
        <taxon>Frankliniella</taxon>
    </lineage>
</organism>
<proteinExistence type="inferred from homology"/>
<dbReference type="Proteomes" id="UP001219518">
    <property type="component" value="Unassembled WGS sequence"/>
</dbReference>
<dbReference type="GO" id="GO:0004518">
    <property type="term" value="F:nuclease activity"/>
    <property type="evidence" value="ECO:0007669"/>
    <property type="project" value="UniProtKB-KW"/>
</dbReference>